<evidence type="ECO:0000259" key="9">
    <source>
        <dbReference type="PROSITE" id="PS50893"/>
    </source>
</evidence>
<dbReference type="InterPro" id="IPR003439">
    <property type="entry name" value="ABC_transporter-like_ATP-bd"/>
</dbReference>
<dbReference type="InterPro" id="IPR027417">
    <property type="entry name" value="P-loop_NTPase"/>
</dbReference>
<evidence type="ECO:0000256" key="8">
    <source>
        <dbReference type="SAM" id="Phobius"/>
    </source>
</evidence>
<evidence type="ECO:0000256" key="6">
    <source>
        <dbReference type="ARBA" id="ARBA00022989"/>
    </source>
</evidence>
<dbReference type="SUPFAM" id="SSF90123">
    <property type="entry name" value="ABC transporter transmembrane region"/>
    <property type="match status" value="1"/>
</dbReference>
<reference evidence="11" key="1">
    <citation type="submission" date="2021-01" db="EMBL/GenBank/DDBJ databases">
        <authorList>
            <person name="Corre E."/>
            <person name="Pelletier E."/>
            <person name="Niang G."/>
            <person name="Scheremetjew M."/>
            <person name="Finn R."/>
            <person name="Kale V."/>
            <person name="Holt S."/>
            <person name="Cochrane G."/>
            <person name="Meng A."/>
            <person name="Brown T."/>
            <person name="Cohen L."/>
        </authorList>
    </citation>
    <scope>NUCLEOTIDE SEQUENCE</scope>
    <source>
        <strain evidence="11">CCMP1594</strain>
    </source>
</reference>
<dbReference type="InterPro" id="IPR011527">
    <property type="entry name" value="ABC1_TM_dom"/>
</dbReference>
<dbReference type="SUPFAM" id="SSF52540">
    <property type="entry name" value="P-loop containing nucleoside triphosphate hydrolases"/>
    <property type="match status" value="1"/>
</dbReference>
<feature type="transmembrane region" description="Helical" evidence="8">
    <location>
        <begin position="12"/>
        <end position="37"/>
    </location>
</feature>
<dbReference type="InterPro" id="IPR003593">
    <property type="entry name" value="AAA+_ATPase"/>
</dbReference>
<dbReference type="AlphaFoldDB" id="A0A7S4LLK4"/>
<feature type="transmembrane region" description="Helical" evidence="8">
    <location>
        <begin position="57"/>
        <end position="78"/>
    </location>
</feature>
<dbReference type="GO" id="GO:0016020">
    <property type="term" value="C:membrane"/>
    <property type="evidence" value="ECO:0007669"/>
    <property type="project" value="InterPro"/>
</dbReference>
<dbReference type="InterPro" id="IPR017871">
    <property type="entry name" value="ABC_transporter-like_CS"/>
</dbReference>
<evidence type="ECO:0000259" key="10">
    <source>
        <dbReference type="PROSITE" id="PS50929"/>
    </source>
</evidence>
<name>A0A7S4LLK4_9EUGL</name>
<dbReference type="SMART" id="SM00382">
    <property type="entry name" value="AAA"/>
    <property type="match status" value="1"/>
</dbReference>
<dbReference type="GO" id="GO:0140359">
    <property type="term" value="F:ABC-type transporter activity"/>
    <property type="evidence" value="ECO:0007669"/>
    <property type="project" value="InterPro"/>
</dbReference>
<dbReference type="CDD" id="cd03223">
    <property type="entry name" value="ABCD_peroxisomal_ALDP"/>
    <property type="match status" value="1"/>
</dbReference>
<proteinExistence type="inferred from homology"/>
<keyword evidence="7 8" id="KW-0472">Membrane</keyword>
<protein>
    <recommendedName>
        <fullName evidence="12">ABC transporter domain-containing protein</fullName>
    </recommendedName>
</protein>
<comment type="similarity">
    <text evidence="1">Belongs to the ABC transporter superfamily. ABCD family. Peroxisomal fatty acyl CoA transporter (TC 3.A.1.203) subfamily.</text>
</comment>
<dbReference type="Pfam" id="PF06472">
    <property type="entry name" value="ABC_membrane_2"/>
    <property type="match status" value="1"/>
</dbReference>
<dbReference type="GO" id="GO:0005524">
    <property type="term" value="F:ATP binding"/>
    <property type="evidence" value="ECO:0007669"/>
    <property type="project" value="UniProtKB-KW"/>
</dbReference>
<keyword evidence="2" id="KW-0813">Transport</keyword>
<dbReference type="Gene3D" id="1.20.1560.10">
    <property type="entry name" value="ABC transporter type 1, transmembrane domain"/>
    <property type="match status" value="1"/>
</dbReference>
<organism evidence="11">
    <name type="scientific">Eutreptiella gymnastica</name>
    <dbReference type="NCBI Taxonomy" id="73025"/>
    <lineage>
        <taxon>Eukaryota</taxon>
        <taxon>Discoba</taxon>
        <taxon>Euglenozoa</taxon>
        <taxon>Euglenida</taxon>
        <taxon>Spirocuta</taxon>
        <taxon>Euglenophyceae</taxon>
        <taxon>Eutreptiales</taxon>
        <taxon>Eutreptiaceae</taxon>
        <taxon>Eutreptiella</taxon>
    </lineage>
</organism>
<keyword evidence="6 8" id="KW-1133">Transmembrane helix</keyword>
<feature type="domain" description="ABC transmembrane type-1" evidence="10">
    <location>
        <begin position="122"/>
        <end position="303"/>
    </location>
</feature>
<dbReference type="PANTHER" id="PTHR11384:SF55">
    <property type="entry name" value="ATP-BINDING CASSETTE TRANSPORTER"/>
    <property type="match status" value="1"/>
</dbReference>
<evidence type="ECO:0000256" key="7">
    <source>
        <dbReference type="ARBA" id="ARBA00023136"/>
    </source>
</evidence>
<accession>A0A7S4LLK4</accession>
<evidence type="ECO:0000256" key="3">
    <source>
        <dbReference type="ARBA" id="ARBA00022692"/>
    </source>
</evidence>
<evidence type="ECO:0000256" key="1">
    <source>
        <dbReference type="ARBA" id="ARBA00008575"/>
    </source>
</evidence>
<keyword evidence="4" id="KW-0547">Nucleotide-binding</keyword>
<dbReference type="PROSITE" id="PS00211">
    <property type="entry name" value="ABC_TRANSPORTER_1"/>
    <property type="match status" value="1"/>
</dbReference>
<sequence>MPFFSKANERRWLAIVWFVAAVVLLGGESMLLVWFSYAQKAFTTSMSEKKEGDFWQAVGSYMKIVLIACPIFALTEFAEARFVFQWRKWLTRHCMQQYWSGRCFYNVARDDMIDHPDQRICEDVNHFTSRACSLLMKVAAKLVNVVSFVAVLWSISPSLVVFLVIYSLITTIVTTLIFGERLEKLELKSRITEAEFRCNMMRGREHSEEIAFYNGGGVELAICSKSFRNVMEIASQQINVGFMLQLFQYTVEYVTVIMPYVIVAERYFKGEMEFGVLSQTAMAFRVIQGGLNVLVKVIARMAALAAETERIHELLTTLGAEADKETVATVQAPYGADIQAEVAERSNIGLISRVARSVPEKEGVADAPPLLMDRLMVLTPDRKYTLWRQLDLVLHDKESLLIVGPSGCGKSSLLRAIAGLFTAGDGRIEMPADTRPYFLPQKPYIPVGSLRDQLMYGNPSEVSPSMAKLEDHLHSVGLGGLAGRVGGWHADHDVDFASMLSLGEQQRVAVARLLCCAPTMCFLDECTSALDEQNEAKMYSLIREAVPCYISVGHRRSLVQFHTHVLKCLGDGGWTLMSPAQYQATA</sequence>
<dbReference type="GO" id="GO:0016887">
    <property type="term" value="F:ATP hydrolysis activity"/>
    <property type="evidence" value="ECO:0007669"/>
    <property type="project" value="InterPro"/>
</dbReference>
<evidence type="ECO:0000256" key="2">
    <source>
        <dbReference type="ARBA" id="ARBA00022448"/>
    </source>
</evidence>
<evidence type="ECO:0008006" key="12">
    <source>
        <dbReference type="Google" id="ProtNLM"/>
    </source>
</evidence>
<evidence type="ECO:0000256" key="5">
    <source>
        <dbReference type="ARBA" id="ARBA00022840"/>
    </source>
</evidence>
<evidence type="ECO:0000256" key="4">
    <source>
        <dbReference type="ARBA" id="ARBA00022741"/>
    </source>
</evidence>
<dbReference type="Gene3D" id="3.40.50.300">
    <property type="entry name" value="P-loop containing nucleotide triphosphate hydrolases"/>
    <property type="match status" value="1"/>
</dbReference>
<keyword evidence="5" id="KW-0067">ATP-binding</keyword>
<evidence type="ECO:0000313" key="11">
    <source>
        <dbReference type="EMBL" id="CAE0837476.1"/>
    </source>
</evidence>
<dbReference type="PANTHER" id="PTHR11384">
    <property type="entry name" value="ATP-BINDING CASSETTE, SUB-FAMILY D MEMBER"/>
    <property type="match status" value="1"/>
</dbReference>
<dbReference type="PROSITE" id="PS50893">
    <property type="entry name" value="ABC_TRANSPORTER_2"/>
    <property type="match status" value="1"/>
</dbReference>
<dbReference type="EMBL" id="HBJA01141948">
    <property type="protein sequence ID" value="CAE0837476.1"/>
    <property type="molecule type" value="Transcribed_RNA"/>
</dbReference>
<gene>
    <name evidence="11" type="ORF">EGYM00163_LOCUS48848</name>
</gene>
<dbReference type="InterPro" id="IPR036640">
    <property type="entry name" value="ABC1_TM_sf"/>
</dbReference>
<dbReference type="PROSITE" id="PS50929">
    <property type="entry name" value="ABC_TM1F"/>
    <property type="match status" value="1"/>
</dbReference>
<dbReference type="Pfam" id="PF00005">
    <property type="entry name" value="ABC_tran"/>
    <property type="match status" value="1"/>
</dbReference>
<keyword evidence="3 8" id="KW-0812">Transmembrane</keyword>
<dbReference type="InterPro" id="IPR050835">
    <property type="entry name" value="ABC_transporter_sub-D"/>
</dbReference>
<feature type="domain" description="ABC transporter" evidence="9">
    <location>
        <begin position="370"/>
        <end position="584"/>
    </location>
</feature>